<evidence type="ECO:0000256" key="7">
    <source>
        <dbReference type="ARBA" id="ARBA00035294"/>
    </source>
</evidence>
<dbReference type="CDD" id="cd00473">
    <property type="entry name" value="bS6"/>
    <property type="match status" value="1"/>
</dbReference>
<dbReference type="InterPro" id="IPR000529">
    <property type="entry name" value="Ribosomal_bS6"/>
</dbReference>
<dbReference type="InterPro" id="IPR020814">
    <property type="entry name" value="Ribosomal_S6_plastid/chlpt"/>
</dbReference>
<dbReference type="InterPro" id="IPR014717">
    <property type="entry name" value="Transl_elong_EF1B/ribsomal_bS6"/>
</dbReference>
<dbReference type="EMBL" id="JYHA01000031">
    <property type="protein sequence ID" value="KKB96666.1"/>
    <property type="molecule type" value="Genomic_DNA"/>
</dbReference>
<comment type="similarity">
    <text evidence="1 8">Belongs to the bacterial ribosomal protein bS6 family.</text>
</comment>
<keyword evidence="3 8" id="KW-0694">RNA-binding</keyword>
<gene>
    <name evidence="8 9" type="primary">rpsF</name>
    <name evidence="9" type="ORF">SZ25_00222</name>
</gene>
<dbReference type="PANTHER" id="PTHR21011:SF1">
    <property type="entry name" value="SMALL RIBOSOMAL SUBUNIT PROTEIN BS6M"/>
    <property type="match status" value="1"/>
</dbReference>
<dbReference type="PROSITE" id="PS01048">
    <property type="entry name" value="RIBOSOMAL_S6"/>
    <property type="match status" value="1"/>
</dbReference>
<sequence>MPLYESTFIVRQDMSLNDVEKLTENFSKIITDNGGQVAYTEYWGLRNLSYIINKNKKGHYVMFSLDAPSSAVDEMERLMRLNEDVLRNATFKVESLITEASHMMKGSSDDEAPDVVEVVSNDNLGGEI</sequence>
<evidence type="ECO:0000256" key="1">
    <source>
        <dbReference type="ARBA" id="ARBA00009512"/>
    </source>
</evidence>
<dbReference type="PATRIC" id="fig|1607817.3.peg.223"/>
<dbReference type="Gene3D" id="3.30.70.60">
    <property type="match status" value="1"/>
</dbReference>
<reference evidence="9 10" key="1">
    <citation type="submission" date="2015-02" db="EMBL/GenBank/DDBJ databases">
        <title>Single cell genomics of a rare environmental alphaproteobacterium provides unique insights into Rickettsiaceae evolution.</title>
        <authorList>
            <person name="Martijn J."/>
            <person name="Schulz F."/>
            <person name="Zaremba-Niedzwiedzka K."/>
            <person name="Viklund J."/>
            <person name="Stepanauskas R."/>
            <person name="Andersson S.G.E."/>
            <person name="Horn M."/>
            <person name="Guy L."/>
            <person name="Ettema T.J.G."/>
        </authorList>
    </citation>
    <scope>NUCLEOTIDE SEQUENCE [LARGE SCALE GENOMIC DNA]</scope>
    <source>
        <strain evidence="9 10">SCGC AAA041-L04</strain>
    </source>
</reference>
<protein>
    <recommendedName>
        <fullName evidence="7 8">Small ribosomal subunit protein bS6</fullName>
    </recommendedName>
</protein>
<evidence type="ECO:0000256" key="5">
    <source>
        <dbReference type="ARBA" id="ARBA00023274"/>
    </source>
</evidence>
<dbReference type="GO" id="GO:0070181">
    <property type="term" value="F:small ribosomal subunit rRNA binding"/>
    <property type="evidence" value="ECO:0007669"/>
    <property type="project" value="TreeGrafter"/>
</dbReference>
<accession>A0A0F5MPQ1</accession>
<dbReference type="AlphaFoldDB" id="A0A0F5MPQ1"/>
<evidence type="ECO:0000256" key="2">
    <source>
        <dbReference type="ARBA" id="ARBA00022730"/>
    </source>
</evidence>
<dbReference type="PANTHER" id="PTHR21011">
    <property type="entry name" value="MITOCHONDRIAL 28S RIBOSOMAL PROTEIN S6"/>
    <property type="match status" value="1"/>
</dbReference>
<keyword evidence="5 8" id="KW-0687">Ribonucleoprotein</keyword>
<proteinExistence type="inferred from homology"/>
<name>A0A0F5MPQ1_9RICK</name>
<dbReference type="GO" id="GO:0006412">
    <property type="term" value="P:translation"/>
    <property type="evidence" value="ECO:0007669"/>
    <property type="project" value="UniProtKB-UniRule"/>
</dbReference>
<evidence type="ECO:0000313" key="10">
    <source>
        <dbReference type="Proteomes" id="UP000033358"/>
    </source>
</evidence>
<dbReference type="GO" id="GO:0003735">
    <property type="term" value="F:structural constituent of ribosome"/>
    <property type="evidence" value="ECO:0007669"/>
    <property type="project" value="InterPro"/>
</dbReference>
<dbReference type="GO" id="GO:0022627">
    <property type="term" value="C:cytosolic small ribosomal subunit"/>
    <property type="evidence" value="ECO:0007669"/>
    <property type="project" value="TreeGrafter"/>
</dbReference>
<comment type="caution">
    <text evidence="9">The sequence shown here is derived from an EMBL/GenBank/DDBJ whole genome shotgun (WGS) entry which is preliminary data.</text>
</comment>
<dbReference type="NCBIfam" id="TIGR00166">
    <property type="entry name" value="S6"/>
    <property type="match status" value="1"/>
</dbReference>
<dbReference type="HAMAP" id="MF_00360">
    <property type="entry name" value="Ribosomal_bS6"/>
    <property type="match status" value="1"/>
</dbReference>
<organism evidence="9 10">
    <name type="scientific">Candidatus Arcanibacter lacustris</name>
    <dbReference type="NCBI Taxonomy" id="1607817"/>
    <lineage>
        <taxon>Bacteria</taxon>
        <taxon>Pseudomonadati</taxon>
        <taxon>Pseudomonadota</taxon>
        <taxon>Alphaproteobacteria</taxon>
        <taxon>Rickettsiales</taxon>
        <taxon>Candidatus Arcanibacter</taxon>
    </lineage>
</organism>
<comment type="function">
    <text evidence="6 8">Binds together with bS18 to 16S ribosomal RNA.</text>
</comment>
<evidence type="ECO:0000256" key="4">
    <source>
        <dbReference type="ARBA" id="ARBA00022980"/>
    </source>
</evidence>
<evidence type="ECO:0000256" key="8">
    <source>
        <dbReference type="HAMAP-Rule" id="MF_00360"/>
    </source>
</evidence>
<keyword evidence="2 8" id="KW-0699">rRNA-binding</keyword>
<keyword evidence="10" id="KW-1185">Reference proteome</keyword>
<dbReference type="Pfam" id="PF01250">
    <property type="entry name" value="Ribosomal_S6"/>
    <property type="match status" value="1"/>
</dbReference>
<dbReference type="Proteomes" id="UP000033358">
    <property type="component" value="Unassembled WGS sequence"/>
</dbReference>
<evidence type="ECO:0000313" key="9">
    <source>
        <dbReference type="EMBL" id="KKB96666.1"/>
    </source>
</evidence>
<evidence type="ECO:0000256" key="3">
    <source>
        <dbReference type="ARBA" id="ARBA00022884"/>
    </source>
</evidence>
<keyword evidence="4 8" id="KW-0689">Ribosomal protein</keyword>
<dbReference type="InterPro" id="IPR035980">
    <property type="entry name" value="Ribosomal_bS6_sf"/>
</dbReference>
<dbReference type="InterPro" id="IPR020815">
    <property type="entry name" value="Ribosomal_bS6_CS"/>
</dbReference>
<dbReference type="SUPFAM" id="SSF54995">
    <property type="entry name" value="Ribosomal protein S6"/>
    <property type="match status" value="1"/>
</dbReference>
<evidence type="ECO:0000256" key="6">
    <source>
        <dbReference type="ARBA" id="ARBA00035104"/>
    </source>
</evidence>